<protein>
    <recommendedName>
        <fullName evidence="5">DUF5666 domain-containing protein</fullName>
    </recommendedName>
</protein>
<dbReference type="EMBL" id="LT828648">
    <property type="protein sequence ID" value="SLM48130.1"/>
    <property type="molecule type" value="Genomic_DNA"/>
</dbReference>
<evidence type="ECO:0000256" key="2">
    <source>
        <dbReference type="SAM" id="SignalP"/>
    </source>
</evidence>
<evidence type="ECO:0000313" key="4">
    <source>
        <dbReference type="Proteomes" id="UP000192042"/>
    </source>
</evidence>
<evidence type="ECO:0000256" key="1">
    <source>
        <dbReference type="SAM" id="MobiDB-lite"/>
    </source>
</evidence>
<evidence type="ECO:0008006" key="5">
    <source>
        <dbReference type="Google" id="ProtNLM"/>
    </source>
</evidence>
<accession>A0A1W1I556</accession>
<gene>
    <name evidence="3" type="ORF">NSJP_1958</name>
</gene>
<feature type="compositionally biased region" description="Polar residues" evidence="1">
    <location>
        <begin position="85"/>
        <end position="96"/>
    </location>
</feature>
<feature type="chain" id="PRO_5012619214" description="DUF5666 domain-containing protein" evidence="2">
    <location>
        <begin position="24"/>
        <end position="164"/>
    </location>
</feature>
<dbReference type="Proteomes" id="UP000192042">
    <property type="component" value="Chromosome I"/>
</dbReference>
<evidence type="ECO:0000313" key="3">
    <source>
        <dbReference type="EMBL" id="SLM48130.1"/>
    </source>
</evidence>
<feature type="compositionally biased region" description="Basic and acidic residues" evidence="1">
    <location>
        <begin position="35"/>
        <end position="50"/>
    </location>
</feature>
<dbReference type="KEGG" id="nja:NSJP_1958"/>
<dbReference type="RefSeq" id="WP_080886554.1">
    <property type="nucleotide sequence ID" value="NZ_LT828648.1"/>
</dbReference>
<dbReference type="STRING" id="1325564.NSJP_1958"/>
<feature type="signal peptide" evidence="2">
    <location>
        <begin position="1"/>
        <end position="23"/>
    </location>
</feature>
<name>A0A1W1I556_9BACT</name>
<reference evidence="3 4" key="1">
    <citation type="submission" date="2017-03" db="EMBL/GenBank/DDBJ databases">
        <authorList>
            <person name="Afonso C.L."/>
            <person name="Miller P.J."/>
            <person name="Scott M.A."/>
            <person name="Spackman E."/>
            <person name="Goraichik I."/>
            <person name="Dimitrov K.M."/>
            <person name="Suarez D.L."/>
            <person name="Swayne D.E."/>
        </authorList>
    </citation>
    <scope>NUCLEOTIDE SEQUENCE [LARGE SCALE GENOMIC DNA]</scope>
    <source>
        <strain evidence="3">Genome sequencing of Nitrospira japonica strain NJ11</strain>
    </source>
</reference>
<dbReference type="AlphaFoldDB" id="A0A1W1I556"/>
<feature type="region of interest" description="Disordered" evidence="1">
    <location>
        <begin position="28"/>
        <end position="97"/>
    </location>
</feature>
<proteinExistence type="predicted"/>
<sequence length="164" mass="17693">MNPYRCLVACAFVLSSVATSVSAQDAILPQGDPRLNPDERAQEAIRDSRMKQQGQGPNYRVEGELQGGQRQETTGDPNGLARQDTGLSDPSVNPGQATDMEMVQGTVKQANPKMIVVENQNGRTTTLFVDGTTAGDRDVRPGDVITGRMTKQGLAIAIHKEMPR</sequence>
<organism evidence="3 4">
    <name type="scientific">Nitrospira japonica</name>
    <dbReference type="NCBI Taxonomy" id="1325564"/>
    <lineage>
        <taxon>Bacteria</taxon>
        <taxon>Pseudomonadati</taxon>
        <taxon>Nitrospirota</taxon>
        <taxon>Nitrospiria</taxon>
        <taxon>Nitrospirales</taxon>
        <taxon>Nitrospiraceae</taxon>
        <taxon>Nitrospira</taxon>
    </lineage>
</organism>
<keyword evidence="4" id="KW-1185">Reference proteome</keyword>
<keyword evidence="2" id="KW-0732">Signal</keyword>